<gene>
    <name evidence="1" type="ORF">FA95DRAFT_1578639</name>
</gene>
<evidence type="ECO:0000313" key="1">
    <source>
        <dbReference type="EMBL" id="KAI0037731.1"/>
    </source>
</evidence>
<dbReference type="EMBL" id="MU276746">
    <property type="protein sequence ID" value="KAI0037731.1"/>
    <property type="molecule type" value="Genomic_DNA"/>
</dbReference>
<protein>
    <submittedName>
        <fullName evidence="1">Uncharacterized protein</fullName>
    </submittedName>
</protein>
<name>A0ACB8R288_9AGAM</name>
<proteinExistence type="predicted"/>
<reference evidence="1" key="2">
    <citation type="journal article" date="2022" name="New Phytol.">
        <title>Evolutionary transition to the ectomycorrhizal habit in the genomes of a hyperdiverse lineage of mushroom-forming fungi.</title>
        <authorList>
            <person name="Looney B."/>
            <person name="Miyauchi S."/>
            <person name="Morin E."/>
            <person name="Drula E."/>
            <person name="Courty P.E."/>
            <person name="Kohler A."/>
            <person name="Kuo A."/>
            <person name="LaButti K."/>
            <person name="Pangilinan J."/>
            <person name="Lipzen A."/>
            <person name="Riley R."/>
            <person name="Andreopoulos W."/>
            <person name="He G."/>
            <person name="Johnson J."/>
            <person name="Nolan M."/>
            <person name="Tritt A."/>
            <person name="Barry K.W."/>
            <person name="Grigoriev I.V."/>
            <person name="Nagy L.G."/>
            <person name="Hibbett D."/>
            <person name="Henrissat B."/>
            <person name="Matheny P.B."/>
            <person name="Labbe J."/>
            <person name="Martin F.M."/>
        </authorList>
    </citation>
    <scope>NUCLEOTIDE SEQUENCE</scope>
    <source>
        <strain evidence="1">FP105234-sp</strain>
    </source>
</reference>
<organism evidence="1 2">
    <name type="scientific">Auriscalpium vulgare</name>
    <dbReference type="NCBI Taxonomy" id="40419"/>
    <lineage>
        <taxon>Eukaryota</taxon>
        <taxon>Fungi</taxon>
        <taxon>Dikarya</taxon>
        <taxon>Basidiomycota</taxon>
        <taxon>Agaricomycotina</taxon>
        <taxon>Agaricomycetes</taxon>
        <taxon>Russulales</taxon>
        <taxon>Auriscalpiaceae</taxon>
        <taxon>Auriscalpium</taxon>
    </lineage>
</organism>
<evidence type="ECO:0000313" key="2">
    <source>
        <dbReference type="Proteomes" id="UP000814033"/>
    </source>
</evidence>
<reference evidence="1" key="1">
    <citation type="submission" date="2021-02" db="EMBL/GenBank/DDBJ databases">
        <authorList>
            <consortium name="DOE Joint Genome Institute"/>
            <person name="Ahrendt S."/>
            <person name="Looney B.P."/>
            <person name="Miyauchi S."/>
            <person name="Morin E."/>
            <person name="Drula E."/>
            <person name="Courty P.E."/>
            <person name="Chicoki N."/>
            <person name="Fauchery L."/>
            <person name="Kohler A."/>
            <person name="Kuo A."/>
            <person name="Labutti K."/>
            <person name="Pangilinan J."/>
            <person name="Lipzen A."/>
            <person name="Riley R."/>
            <person name="Andreopoulos W."/>
            <person name="He G."/>
            <person name="Johnson J."/>
            <person name="Barry K.W."/>
            <person name="Grigoriev I.V."/>
            <person name="Nagy L."/>
            <person name="Hibbett D."/>
            <person name="Henrissat B."/>
            <person name="Matheny P.B."/>
            <person name="Labbe J."/>
            <person name="Martin F."/>
        </authorList>
    </citation>
    <scope>NUCLEOTIDE SEQUENCE</scope>
    <source>
        <strain evidence="1">FP105234-sp</strain>
    </source>
</reference>
<accession>A0ACB8R288</accession>
<sequence length="272" mass="30748">MAQARDETKPHEALRRENMALRIDLEVEAMRSSALRRLFLDGGEPARKASEEGNSAEHTSDNNEHTSDNDRDGAEAPAADTVRSVPTPPALRNLVAMRDAIPRFRMDPAGVPKDISHSICINTLVQPFAPASFGRGGLYFSLENVQVHDGGRYVYRGCYKSMKWRTMSIAEWQALPTEVWATARRRTAADCLPLYQCKTWWLEHCQLNHSEQIAKIRPRLLARQQLGRPTTFELRHVFPDETRRAYILEAFNSGEVVLHVTVLKCIGIGKDI</sequence>
<comment type="caution">
    <text evidence="1">The sequence shown here is derived from an EMBL/GenBank/DDBJ whole genome shotgun (WGS) entry which is preliminary data.</text>
</comment>
<dbReference type="Proteomes" id="UP000814033">
    <property type="component" value="Unassembled WGS sequence"/>
</dbReference>
<keyword evidence="2" id="KW-1185">Reference proteome</keyword>